<dbReference type="OrthoDB" id="2633250at2"/>
<keyword evidence="3" id="KW-0862">Zinc</keyword>
<dbReference type="RefSeq" id="WP_110377860.1">
    <property type="nucleotide sequence ID" value="NZ_CAKNFM010000006.1"/>
</dbReference>
<sequence>MNCTPDIEVVVDNRNQLGECPCWHPEEQALYWVDALRPALHRMGADGEIASWQMPAVIGSFGFRDKGGIVAALQTGFALVELVDDRGTSFVKRLMDPEPERPLNILNDGKCDRRGRFWCGSRDADLAHPTGSLYRLDDSAHVTLMDRGFIVSNGIAFSPDDRTLYFADSRAESVFAYDFDLDAGAISNRRLFFSTRDIPGRCDGATVDSEGFYWCALVHGGQIARVDPKGRFDRLIDVPVKHPTMCTFGGPALDILYVTSAASMVPEAERASVDHAGAVFALHGLGVRGLPEPKFAG</sequence>
<dbReference type="PANTHER" id="PTHR10907:SF47">
    <property type="entry name" value="REGUCALCIN"/>
    <property type="match status" value="1"/>
</dbReference>
<evidence type="ECO:0000313" key="6">
    <source>
        <dbReference type="Proteomes" id="UP000248021"/>
    </source>
</evidence>
<dbReference type="EMBL" id="QJJK01000015">
    <property type="protein sequence ID" value="PXW52876.1"/>
    <property type="molecule type" value="Genomic_DNA"/>
</dbReference>
<dbReference type="Pfam" id="PF08450">
    <property type="entry name" value="SGL"/>
    <property type="match status" value="1"/>
</dbReference>
<dbReference type="AlphaFoldDB" id="A0A2V3TVF4"/>
<keyword evidence="3" id="KW-0479">Metal-binding</keyword>
<reference evidence="5 6" key="1">
    <citation type="submission" date="2018-05" db="EMBL/GenBank/DDBJ databases">
        <title>Genomic Encyclopedia of Type Strains, Phase IV (KMG-IV): sequencing the most valuable type-strain genomes for metagenomic binning, comparative biology and taxonomic classification.</title>
        <authorList>
            <person name="Goeker M."/>
        </authorList>
    </citation>
    <scope>NUCLEOTIDE SEQUENCE [LARGE SCALE GENOMIC DNA]</scope>
    <source>
        <strain evidence="5 6">DSM 6462</strain>
    </source>
</reference>
<feature type="binding site" evidence="3">
    <location>
        <position position="19"/>
    </location>
    <ligand>
        <name>a divalent metal cation</name>
        <dbReference type="ChEBI" id="CHEBI:60240"/>
    </ligand>
</feature>
<evidence type="ECO:0000256" key="1">
    <source>
        <dbReference type="ARBA" id="ARBA00008853"/>
    </source>
</evidence>
<gene>
    <name evidence="5" type="ORF">C7450_11575</name>
</gene>
<dbReference type="PRINTS" id="PR01790">
    <property type="entry name" value="SMP30FAMILY"/>
</dbReference>
<dbReference type="GO" id="GO:0019853">
    <property type="term" value="P:L-ascorbic acid biosynthetic process"/>
    <property type="evidence" value="ECO:0007669"/>
    <property type="project" value="TreeGrafter"/>
</dbReference>
<evidence type="ECO:0000256" key="2">
    <source>
        <dbReference type="PIRSR" id="PIRSR605511-1"/>
    </source>
</evidence>
<protein>
    <submittedName>
        <fullName evidence="5">Gluconolactonase</fullName>
    </submittedName>
</protein>
<dbReference type="GO" id="GO:0004341">
    <property type="term" value="F:gluconolactonase activity"/>
    <property type="evidence" value="ECO:0007669"/>
    <property type="project" value="TreeGrafter"/>
</dbReference>
<dbReference type="InterPro" id="IPR013658">
    <property type="entry name" value="SGL"/>
</dbReference>
<dbReference type="PANTHER" id="PTHR10907">
    <property type="entry name" value="REGUCALCIN"/>
    <property type="match status" value="1"/>
</dbReference>
<feature type="active site" description="Proton donor/acceptor" evidence="2">
    <location>
        <position position="203"/>
    </location>
</feature>
<comment type="caution">
    <text evidence="5">The sequence shown here is derived from an EMBL/GenBank/DDBJ whole genome shotgun (WGS) entry which is preliminary data.</text>
</comment>
<organism evidence="5 6">
    <name type="scientific">Chelatococcus asaccharovorans</name>
    <dbReference type="NCBI Taxonomy" id="28210"/>
    <lineage>
        <taxon>Bacteria</taxon>
        <taxon>Pseudomonadati</taxon>
        <taxon>Pseudomonadota</taxon>
        <taxon>Alphaproteobacteria</taxon>
        <taxon>Hyphomicrobiales</taxon>
        <taxon>Chelatococcaceae</taxon>
        <taxon>Chelatococcus</taxon>
    </lineage>
</organism>
<evidence type="ECO:0000259" key="4">
    <source>
        <dbReference type="Pfam" id="PF08450"/>
    </source>
</evidence>
<name>A0A2V3TVF4_9HYPH</name>
<dbReference type="InterPro" id="IPR005511">
    <property type="entry name" value="SMP-30"/>
</dbReference>
<feature type="binding site" evidence="3">
    <location>
        <position position="125"/>
    </location>
    <ligand>
        <name>substrate</name>
    </ligand>
</feature>
<comment type="similarity">
    <text evidence="1">Belongs to the SMP-30/CGR1 family.</text>
</comment>
<dbReference type="SUPFAM" id="SSF63829">
    <property type="entry name" value="Calcium-dependent phosphotriesterase"/>
    <property type="match status" value="1"/>
</dbReference>
<proteinExistence type="inferred from homology"/>
<comment type="cofactor">
    <cofactor evidence="3">
        <name>Zn(2+)</name>
        <dbReference type="ChEBI" id="CHEBI:29105"/>
    </cofactor>
    <text evidence="3">Binds 1 divalent metal cation per subunit.</text>
</comment>
<feature type="binding site" evidence="3">
    <location>
        <position position="107"/>
    </location>
    <ligand>
        <name>substrate</name>
    </ligand>
</feature>
<dbReference type="GO" id="GO:0005509">
    <property type="term" value="F:calcium ion binding"/>
    <property type="evidence" value="ECO:0007669"/>
    <property type="project" value="TreeGrafter"/>
</dbReference>
<dbReference type="Gene3D" id="2.120.10.30">
    <property type="entry name" value="TolB, C-terminal domain"/>
    <property type="match status" value="1"/>
</dbReference>
<dbReference type="Proteomes" id="UP000248021">
    <property type="component" value="Unassembled WGS sequence"/>
</dbReference>
<feature type="binding site" evidence="3">
    <location>
        <position position="203"/>
    </location>
    <ligand>
        <name>a divalent metal cation</name>
        <dbReference type="ChEBI" id="CHEBI:60240"/>
    </ligand>
</feature>
<feature type="domain" description="SMP-30/Gluconolactonase/LRE-like region" evidence="4">
    <location>
        <begin position="17"/>
        <end position="261"/>
    </location>
</feature>
<keyword evidence="6" id="KW-1185">Reference proteome</keyword>
<evidence type="ECO:0000313" key="5">
    <source>
        <dbReference type="EMBL" id="PXW52876.1"/>
    </source>
</evidence>
<accession>A0A2V3TVF4</accession>
<dbReference type="InterPro" id="IPR011042">
    <property type="entry name" value="6-blade_b-propeller_TolB-like"/>
</dbReference>
<feature type="binding site" evidence="3">
    <location>
        <position position="153"/>
    </location>
    <ligand>
        <name>a divalent metal cation</name>
        <dbReference type="ChEBI" id="CHEBI:60240"/>
    </ligand>
</feature>
<evidence type="ECO:0000256" key="3">
    <source>
        <dbReference type="PIRSR" id="PIRSR605511-2"/>
    </source>
</evidence>